<evidence type="ECO:0000256" key="2">
    <source>
        <dbReference type="ARBA" id="ARBA00022692"/>
    </source>
</evidence>
<dbReference type="PROSITE" id="PS00237">
    <property type="entry name" value="G_PROTEIN_RECEP_F1_1"/>
    <property type="match status" value="1"/>
</dbReference>
<reference evidence="13" key="1">
    <citation type="submission" date="2022-10" db="EMBL/GenBank/DDBJ databases">
        <title>Genome assembly of Pristionchus species.</title>
        <authorList>
            <person name="Yoshida K."/>
            <person name="Sommer R.J."/>
        </authorList>
    </citation>
    <scope>NUCLEOTIDE SEQUENCE [LARGE SCALE GENOMIC DNA]</scope>
    <source>
        <strain evidence="13">RS5460</strain>
    </source>
</reference>
<dbReference type="CDD" id="cd00637">
    <property type="entry name" value="7tm_classA_rhodopsin-like"/>
    <property type="match status" value="1"/>
</dbReference>
<organism evidence="12 13">
    <name type="scientific">Pristionchus mayeri</name>
    <dbReference type="NCBI Taxonomy" id="1317129"/>
    <lineage>
        <taxon>Eukaryota</taxon>
        <taxon>Metazoa</taxon>
        <taxon>Ecdysozoa</taxon>
        <taxon>Nematoda</taxon>
        <taxon>Chromadorea</taxon>
        <taxon>Rhabditida</taxon>
        <taxon>Rhabditina</taxon>
        <taxon>Diplogasteromorpha</taxon>
        <taxon>Diplogasteroidea</taxon>
        <taxon>Neodiplogasteridae</taxon>
        <taxon>Pristionchus</taxon>
    </lineage>
</organism>
<gene>
    <name evidence="12" type="ORF">PMAYCL1PPCAC_18236</name>
</gene>
<evidence type="ECO:0000256" key="6">
    <source>
        <dbReference type="ARBA" id="ARBA00023170"/>
    </source>
</evidence>
<feature type="transmembrane region" description="Helical" evidence="10">
    <location>
        <begin position="61"/>
        <end position="81"/>
    </location>
</feature>
<comment type="caution">
    <text evidence="12">The sequence shown here is derived from an EMBL/GenBank/DDBJ whole genome shotgun (WGS) entry which is preliminary data.</text>
</comment>
<dbReference type="Proteomes" id="UP001328107">
    <property type="component" value="Unassembled WGS sequence"/>
</dbReference>
<feature type="transmembrane region" description="Helical" evidence="10">
    <location>
        <begin position="207"/>
        <end position="232"/>
    </location>
</feature>
<evidence type="ECO:0000313" key="12">
    <source>
        <dbReference type="EMBL" id="GMR48041.1"/>
    </source>
</evidence>
<dbReference type="SMART" id="SM01381">
    <property type="entry name" value="7TM_GPCR_Srsx"/>
    <property type="match status" value="1"/>
</dbReference>
<sequence length="450" mass="50681">MNDSAPVESSYGILLPFSIAYFCIFLFGSIGNGIVIVMIINVLSSIHKSRTTKRVSTTSHVFIYVLGLSIVDLLVLIHLPFLIFEMWNKSFPFGNTLCKLYWFGESVNKLLSSFLMCVLSWDRYLAVCKPLNSITIRSNSVALLVLFSTCTLATVLLLPVLIQSQVTMVDRLSIHIDQLDYGTAEYDKAVARNSLITKCSFDPDSLFVIYTFSIGFVIPALLISFFYAKVILRLRANTRNMLVDHKRSDASGGRNSIASRVHQVTKRIVMVIFFYFFCWTPQWTITLLINFEIFEYSHMLLMVSLSAHVLVCFNSAANPLLYALINRELRAQHLQAMSRKRQSLTAATQVVLEFVVQATNNECSHRHSSLVSEEDPLPRSFTARTSQFLAGFKFNIFTSGPFKKRSLSRSPSNKSHLSNGNTKERIQIASNFQLKGETESASLSAADSFL</sequence>
<feature type="transmembrane region" description="Helical" evidence="10">
    <location>
        <begin position="301"/>
        <end position="325"/>
    </location>
</feature>
<proteinExistence type="inferred from homology"/>
<evidence type="ECO:0000259" key="11">
    <source>
        <dbReference type="PROSITE" id="PS50262"/>
    </source>
</evidence>
<keyword evidence="13" id="KW-1185">Reference proteome</keyword>
<dbReference type="PANTHER" id="PTHR10489:SF932">
    <property type="entry name" value="G-PROTEIN COUPLED RECEPTORS FAMILY 1 PROFILE DOMAIN-CONTAINING PROTEIN"/>
    <property type="match status" value="1"/>
</dbReference>
<keyword evidence="5 10" id="KW-0472">Membrane</keyword>
<feature type="transmembrane region" description="Helical" evidence="10">
    <location>
        <begin position="101"/>
        <end position="121"/>
    </location>
</feature>
<feature type="region of interest" description="Disordered" evidence="9">
    <location>
        <begin position="403"/>
        <end position="422"/>
    </location>
</feature>
<keyword evidence="3 10" id="KW-1133">Transmembrane helix</keyword>
<accession>A0AAN5CP39</accession>
<evidence type="ECO:0000256" key="8">
    <source>
        <dbReference type="RuleBase" id="RU000688"/>
    </source>
</evidence>
<dbReference type="Pfam" id="PF00001">
    <property type="entry name" value="7tm_1"/>
    <property type="match status" value="1"/>
</dbReference>
<evidence type="ECO:0000313" key="13">
    <source>
        <dbReference type="Proteomes" id="UP001328107"/>
    </source>
</evidence>
<feature type="compositionally biased region" description="Polar residues" evidence="9">
    <location>
        <begin position="408"/>
        <end position="421"/>
    </location>
</feature>
<evidence type="ECO:0000256" key="4">
    <source>
        <dbReference type="ARBA" id="ARBA00023040"/>
    </source>
</evidence>
<evidence type="ECO:0000256" key="5">
    <source>
        <dbReference type="ARBA" id="ARBA00023136"/>
    </source>
</evidence>
<evidence type="ECO:0000256" key="3">
    <source>
        <dbReference type="ARBA" id="ARBA00022989"/>
    </source>
</evidence>
<dbReference type="EMBL" id="BTRK01000004">
    <property type="protein sequence ID" value="GMR48041.1"/>
    <property type="molecule type" value="Genomic_DNA"/>
</dbReference>
<keyword evidence="7 8" id="KW-0807">Transducer</keyword>
<dbReference type="GO" id="GO:0004930">
    <property type="term" value="F:G protein-coupled receptor activity"/>
    <property type="evidence" value="ECO:0007669"/>
    <property type="project" value="UniProtKB-KW"/>
</dbReference>
<feature type="transmembrane region" description="Helical" evidence="10">
    <location>
        <begin position="141"/>
        <end position="162"/>
    </location>
</feature>
<dbReference type="SUPFAM" id="SSF81321">
    <property type="entry name" value="Family A G protein-coupled receptor-like"/>
    <property type="match status" value="1"/>
</dbReference>
<evidence type="ECO:0000256" key="7">
    <source>
        <dbReference type="ARBA" id="ARBA00023224"/>
    </source>
</evidence>
<dbReference type="PRINTS" id="PR00237">
    <property type="entry name" value="GPCRRHODOPSN"/>
</dbReference>
<keyword evidence="2 8" id="KW-0812">Transmembrane</keyword>
<comment type="subcellular location">
    <subcellularLocation>
        <location evidence="1">Membrane</location>
        <topology evidence="1">Multi-pass membrane protein</topology>
    </subcellularLocation>
</comment>
<dbReference type="GO" id="GO:0016020">
    <property type="term" value="C:membrane"/>
    <property type="evidence" value="ECO:0007669"/>
    <property type="project" value="UniProtKB-SubCell"/>
</dbReference>
<evidence type="ECO:0000256" key="10">
    <source>
        <dbReference type="SAM" id="Phobius"/>
    </source>
</evidence>
<dbReference type="PROSITE" id="PS50262">
    <property type="entry name" value="G_PROTEIN_RECEP_F1_2"/>
    <property type="match status" value="1"/>
</dbReference>
<keyword evidence="6 8" id="KW-0675">Receptor</keyword>
<dbReference type="Gene3D" id="1.20.1070.10">
    <property type="entry name" value="Rhodopsin 7-helix transmembrane proteins"/>
    <property type="match status" value="1"/>
</dbReference>
<evidence type="ECO:0000256" key="1">
    <source>
        <dbReference type="ARBA" id="ARBA00004141"/>
    </source>
</evidence>
<dbReference type="PANTHER" id="PTHR10489">
    <property type="entry name" value="CELL ADHESION MOLECULE"/>
    <property type="match status" value="1"/>
</dbReference>
<keyword evidence="4 8" id="KW-0297">G-protein coupled receptor</keyword>
<evidence type="ECO:0000256" key="9">
    <source>
        <dbReference type="SAM" id="MobiDB-lite"/>
    </source>
</evidence>
<name>A0AAN5CP39_9BILA</name>
<comment type="similarity">
    <text evidence="8">Belongs to the G-protein coupled receptor 1 family.</text>
</comment>
<dbReference type="InterPro" id="IPR000276">
    <property type="entry name" value="GPCR_Rhodpsn"/>
</dbReference>
<protein>
    <recommendedName>
        <fullName evidence="11">G-protein coupled receptors family 1 profile domain-containing protein</fullName>
    </recommendedName>
</protein>
<feature type="transmembrane region" description="Helical" evidence="10">
    <location>
        <begin position="268"/>
        <end position="289"/>
    </location>
</feature>
<feature type="transmembrane region" description="Helical" evidence="10">
    <location>
        <begin position="19"/>
        <end position="40"/>
    </location>
</feature>
<feature type="domain" description="G-protein coupled receptors family 1 profile" evidence="11">
    <location>
        <begin position="31"/>
        <end position="322"/>
    </location>
</feature>
<dbReference type="AlphaFoldDB" id="A0AAN5CP39"/>
<dbReference type="InterPro" id="IPR050119">
    <property type="entry name" value="CCR1-9-like"/>
</dbReference>
<dbReference type="InterPro" id="IPR017452">
    <property type="entry name" value="GPCR_Rhodpsn_7TM"/>
</dbReference>